<reference evidence="1" key="1">
    <citation type="submission" date="2023-07" db="EMBL/GenBank/DDBJ databases">
        <title>Sorghum-associated microbial communities from plants grown in Nebraska, USA.</title>
        <authorList>
            <person name="Schachtman D."/>
        </authorList>
    </citation>
    <scope>NUCLEOTIDE SEQUENCE</scope>
    <source>
        <strain evidence="1">DS3754</strain>
    </source>
</reference>
<dbReference type="RefSeq" id="WP_307687338.1">
    <property type="nucleotide sequence ID" value="NZ_JAUSRD010000027.1"/>
</dbReference>
<dbReference type="EMBL" id="JAUSRD010000027">
    <property type="protein sequence ID" value="MDP9897404.1"/>
    <property type="molecule type" value="Genomic_DNA"/>
</dbReference>
<evidence type="ECO:0000313" key="2">
    <source>
        <dbReference type="Proteomes" id="UP001242045"/>
    </source>
</evidence>
<dbReference type="AlphaFoldDB" id="A0AAW8DA14"/>
<accession>A0AAW8DA14</accession>
<dbReference type="Proteomes" id="UP001242045">
    <property type="component" value="Unassembled WGS sequence"/>
</dbReference>
<organism evidence="1 2">
    <name type="scientific">Variovorax boronicumulans</name>
    <dbReference type="NCBI Taxonomy" id="436515"/>
    <lineage>
        <taxon>Bacteria</taxon>
        <taxon>Pseudomonadati</taxon>
        <taxon>Pseudomonadota</taxon>
        <taxon>Betaproteobacteria</taxon>
        <taxon>Burkholderiales</taxon>
        <taxon>Comamonadaceae</taxon>
        <taxon>Variovorax</taxon>
    </lineage>
</organism>
<gene>
    <name evidence="1" type="ORF">J2W31_006548</name>
</gene>
<sequence length="251" mass="27989">MSYEPPLSGNPNNIAVDQHVFPQSAVARFKNSAGLVAMRLTSGKTLMLTPKNWRFCARRAWDQGTETFRTHQIETSYQVLANAVASGATKSLSQEMSDVVTSFYALWRARQAARAAPMPDAKVNGIEGEELTKEKEEWLEVERNTMFIRADTTVPSRFLTGIQMRRHMDAIELGLEGKRWGIVKSDAADFLVPDGPGELNVVPVTPAICLCVGIPDMVLDASEVGEINRQMVRWVHQYFFAQDLERCSIGP</sequence>
<evidence type="ECO:0000313" key="1">
    <source>
        <dbReference type="EMBL" id="MDP9897404.1"/>
    </source>
</evidence>
<comment type="caution">
    <text evidence="1">The sequence shown here is derived from an EMBL/GenBank/DDBJ whole genome shotgun (WGS) entry which is preliminary data.</text>
</comment>
<name>A0AAW8DA14_9BURK</name>
<proteinExistence type="predicted"/>
<protein>
    <submittedName>
        <fullName evidence="1">Uncharacterized protein</fullName>
    </submittedName>
</protein>